<evidence type="ECO:0000256" key="1">
    <source>
        <dbReference type="ARBA" id="ARBA00007219"/>
    </source>
</evidence>
<evidence type="ECO:0000259" key="6">
    <source>
        <dbReference type="Pfam" id="PF21673"/>
    </source>
</evidence>
<gene>
    <name evidence="7" type="ORF">NEZAVI_LOCUS5744</name>
</gene>
<dbReference type="OrthoDB" id="16092at2759"/>
<keyword evidence="8" id="KW-1185">Reference proteome</keyword>
<dbReference type="PANTHER" id="PTHR16441">
    <property type="entry name" value="FIDIPIDINE"/>
    <property type="match status" value="1"/>
</dbReference>
<evidence type="ECO:0000313" key="8">
    <source>
        <dbReference type="Proteomes" id="UP001152798"/>
    </source>
</evidence>
<dbReference type="EMBL" id="OV725079">
    <property type="protein sequence ID" value="CAH1395474.1"/>
    <property type="molecule type" value="Genomic_DNA"/>
</dbReference>
<keyword evidence="3 4" id="KW-0175">Coiled coil</keyword>
<dbReference type="InterPro" id="IPR019159">
    <property type="entry name" value="CCDC93_CC"/>
</dbReference>
<dbReference type="Proteomes" id="UP001152798">
    <property type="component" value="Chromosome 3"/>
</dbReference>
<dbReference type="InterPro" id="IPR048747">
    <property type="entry name" value="CCDC93_N"/>
</dbReference>
<dbReference type="Pfam" id="PF21673">
    <property type="entry name" value="CCDC93_N"/>
    <property type="match status" value="1"/>
</dbReference>
<dbReference type="PANTHER" id="PTHR16441:SF0">
    <property type="entry name" value="COILED-COIL DOMAIN-CONTAINING PROTEIN 93"/>
    <property type="match status" value="1"/>
</dbReference>
<protein>
    <recommendedName>
        <fullName evidence="2">Coiled-coil domain-containing protein 93</fullName>
    </recommendedName>
</protein>
<evidence type="ECO:0000256" key="4">
    <source>
        <dbReference type="SAM" id="Coils"/>
    </source>
</evidence>
<feature type="coiled-coil region" evidence="4">
    <location>
        <begin position="302"/>
        <end position="333"/>
    </location>
</feature>
<evidence type="ECO:0000256" key="2">
    <source>
        <dbReference type="ARBA" id="ARBA00016765"/>
    </source>
</evidence>
<comment type="similarity">
    <text evidence="1">Belongs to the CCDC93 family.</text>
</comment>
<reference evidence="7" key="1">
    <citation type="submission" date="2022-01" db="EMBL/GenBank/DDBJ databases">
        <authorList>
            <person name="King R."/>
        </authorList>
    </citation>
    <scope>NUCLEOTIDE SEQUENCE</scope>
</reference>
<dbReference type="AlphaFoldDB" id="A0A9P0H1I1"/>
<evidence type="ECO:0000313" key="7">
    <source>
        <dbReference type="EMBL" id="CAH1395474.1"/>
    </source>
</evidence>
<feature type="domain" description="CCDC93 N-terminal" evidence="6">
    <location>
        <begin position="35"/>
        <end position="140"/>
    </location>
</feature>
<organism evidence="7 8">
    <name type="scientific">Nezara viridula</name>
    <name type="common">Southern green stink bug</name>
    <name type="synonym">Cimex viridulus</name>
    <dbReference type="NCBI Taxonomy" id="85310"/>
    <lineage>
        <taxon>Eukaryota</taxon>
        <taxon>Metazoa</taxon>
        <taxon>Ecdysozoa</taxon>
        <taxon>Arthropoda</taxon>
        <taxon>Hexapoda</taxon>
        <taxon>Insecta</taxon>
        <taxon>Pterygota</taxon>
        <taxon>Neoptera</taxon>
        <taxon>Paraneoptera</taxon>
        <taxon>Hemiptera</taxon>
        <taxon>Heteroptera</taxon>
        <taxon>Panheteroptera</taxon>
        <taxon>Pentatomomorpha</taxon>
        <taxon>Pentatomoidea</taxon>
        <taxon>Pentatomidae</taxon>
        <taxon>Pentatominae</taxon>
        <taxon>Nezara</taxon>
    </lineage>
</organism>
<dbReference type="InterPro" id="IPR039116">
    <property type="entry name" value="CCDC93"/>
</dbReference>
<evidence type="ECO:0000256" key="3">
    <source>
        <dbReference type="ARBA" id="ARBA00023054"/>
    </source>
</evidence>
<name>A0A9P0H1I1_NEZVI</name>
<accession>A0A9P0H1I1</accession>
<feature type="domain" description="CCDC93 coiled-coil" evidence="5">
    <location>
        <begin position="188"/>
        <end position="572"/>
    </location>
</feature>
<dbReference type="Pfam" id="PF09762">
    <property type="entry name" value="CCDC93_CC"/>
    <property type="match status" value="1"/>
</dbReference>
<evidence type="ECO:0000259" key="5">
    <source>
        <dbReference type="Pfam" id="PF09762"/>
    </source>
</evidence>
<proteinExistence type="inferred from homology"/>
<sequence>MSLSEALKPKGSKHLSRIINSEGVEVEAEKREDEQQKIKYGEIIECLIGAGYYRAKIKGISEFDKVVGGMTWCIDVCNIDLDVDLLFQENSTIGQKIALTEKIVAALQKMNCPFMIEPHQIQGLDFIHIYPVIEWLVKKSMENREERGDYLQQYAIHRFNNEFCFPGEKPNENFIRRALPHVSAVQNKYSIQRKFRRIEGSGAPSDLLSRIQSTLFEYGHAPIQEKEEEENGDIKHVEAIDEVKLKQMVKTMKSTSEEVKLAPKAIKEIINLKSEELIDATKNYITLSADSEVSEKAEIVRLKEKEEALIAKKNEIDIKVKEANEKLKKIKTRTSSIEEFESQLSKEEQKTVEDIKTRLMLLENLNEQEKEFKEYCKGEKLRLETTIREVDDYESMNHNSIDDQLSSLETQLADARISLAKVSRTEAKLHRLIDQVPSRPELNQYQRRFIELYNQVSAKYKETKQYYTLYNSMSDQHEYLNKEIKLLDSILEGYNATVNSSQNAKEEFINKFETLVDGIKQNKAKVESKRNEERDAKDRLRSQLFGMIEQQRQYASLLKQFREECEVNESLLTRMKAAAQVSASPEHTRSS</sequence>
<dbReference type="GO" id="GO:0006893">
    <property type="term" value="P:Golgi to plasma membrane transport"/>
    <property type="evidence" value="ECO:0007669"/>
    <property type="project" value="TreeGrafter"/>
</dbReference>